<feature type="compositionally biased region" description="Polar residues" evidence="1">
    <location>
        <begin position="1"/>
        <end position="10"/>
    </location>
</feature>
<evidence type="ECO:0000256" key="1">
    <source>
        <dbReference type="SAM" id="MobiDB-lite"/>
    </source>
</evidence>
<keyword evidence="3" id="KW-1185">Reference proteome</keyword>
<protein>
    <submittedName>
        <fullName evidence="2">Uncharacterized protein</fullName>
    </submittedName>
</protein>
<evidence type="ECO:0000313" key="3">
    <source>
        <dbReference type="Proteomes" id="UP001515480"/>
    </source>
</evidence>
<name>A0AB34IJJ1_PRYPA</name>
<organism evidence="2 3">
    <name type="scientific">Prymnesium parvum</name>
    <name type="common">Toxic golden alga</name>
    <dbReference type="NCBI Taxonomy" id="97485"/>
    <lineage>
        <taxon>Eukaryota</taxon>
        <taxon>Haptista</taxon>
        <taxon>Haptophyta</taxon>
        <taxon>Prymnesiophyceae</taxon>
        <taxon>Prymnesiales</taxon>
        <taxon>Prymnesiaceae</taxon>
        <taxon>Prymnesium</taxon>
    </lineage>
</organism>
<evidence type="ECO:0000313" key="2">
    <source>
        <dbReference type="EMBL" id="KAL1499619.1"/>
    </source>
</evidence>
<reference evidence="2 3" key="1">
    <citation type="journal article" date="2024" name="Science">
        <title>Giant polyketide synthase enzymes in the biosynthesis of giant marine polyether toxins.</title>
        <authorList>
            <person name="Fallon T.R."/>
            <person name="Shende V.V."/>
            <person name="Wierzbicki I.H."/>
            <person name="Pendleton A.L."/>
            <person name="Watervoot N.F."/>
            <person name="Auber R.P."/>
            <person name="Gonzalez D.J."/>
            <person name="Wisecaver J.H."/>
            <person name="Moore B.S."/>
        </authorList>
    </citation>
    <scope>NUCLEOTIDE SEQUENCE [LARGE SCALE GENOMIC DNA]</scope>
    <source>
        <strain evidence="2 3">12B1</strain>
    </source>
</reference>
<sequence length="117" mass="12287">MVRQRVTNHQGADACAPTSPTPAADTARDTIAPAQPMCRAEARAHGANSLHAGATALVARECWPNEPCAENGGAGWTVTVLSVTRHTAVIQFLHARAPSGAPYAPIRVQLQMLRTPA</sequence>
<dbReference type="Proteomes" id="UP001515480">
    <property type="component" value="Unassembled WGS sequence"/>
</dbReference>
<accession>A0AB34IJJ1</accession>
<gene>
    <name evidence="2" type="ORF">AB1Y20_011818</name>
</gene>
<comment type="caution">
    <text evidence="2">The sequence shown here is derived from an EMBL/GenBank/DDBJ whole genome shotgun (WGS) entry which is preliminary data.</text>
</comment>
<feature type="compositionally biased region" description="Low complexity" evidence="1">
    <location>
        <begin position="12"/>
        <end position="29"/>
    </location>
</feature>
<feature type="region of interest" description="Disordered" evidence="1">
    <location>
        <begin position="1"/>
        <end position="29"/>
    </location>
</feature>
<dbReference type="AlphaFoldDB" id="A0AB34IJJ1"/>
<dbReference type="EMBL" id="JBGBPQ010000025">
    <property type="protein sequence ID" value="KAL1499619.1"/>
    <property type="molecule type" value="Genomic_DNA"/>
</dbReference>
<proteinExistence type="predicted"/>